<sequence length="408" mass="45211">MPTKSQKFALYDHPSQMEPLLPGEHHLQPLLEQAHDLQRAAQSLAGVGAPVELRQLLRAMNSYYSNKIEGQHTLPFEIENALRSDYSQDQDKARRQRLALAHMETERAIEVGWKGWASGQVWSAQMVRDIHQDLFARLPDVDRVLPEGVVLQPGALRDRAVSVGVHAAPAHAAIGAMLDRWGAFYGGVRRGELQILAVAASHHRLAWIHPFRDGNGRVARLHTHLALGSLGLTDGLWSPLRGFARSHEAYYAHLAAADEPRAGDLDGRGNLSERALIAWMDYVLALCIDQVSFMAGLLDMAGMKDRIAACLAFEEGVVKRGVRGESLRALHYLLLTQSELERSEFKALLGLGERLATAQVTALLKRGLLVTDSPHGKLRFGVPQHALRFYFPRLWPEAEVDAGSDSVR</sequence>
<evidence type="ECO:0000256" key="1">
    <source>
        <dbReference type="PIRSR" id="PIRSR640198-1"/>
    </source>
</evidence>
<protein>
    <recommendedName>
        <fullName evidence="3">Fido domain-containing protein</fullName>
    </recommendedName>
</protein>
<feature type="binding site" evidence="2">
    <location>
        <begin position="250"/>
        <end position="251"/>
    </location>
    <ligand>
        <name>ATP</name>
        <dbReference type="ChEBI" id="CHEBI:30616"/>
    </ligand>
</feature>
<feature type="active site" evidence="1">
    <location>
        <position position="209"/>
    </location>
</feature>
<dbReference type="Proteomes" id="UP000620596">
    <property type="component" value="Unassembled WGS sequence"/>
</dbReference>
<dbReference type="PANTHER" id="PTHR13504">
    <property type="entry name" value="FIDO DOMAIN-CONTAINING PROTEIN DDB_G0283145"/>
    <property type="match status" value="1"/>
</dbReference>
<dbReference type="InterPro" id="IPR036597">
    <property type="entry name" value="Fido-like_dom_sf"/>
</dbReference>
<dbReference type="InterPro" id="IPR040198">
    <property type="entry name" value="Fido_containing"/>
</dbReference>
<dbReference type="AlphaFoldDB" id="A0A916S8N4"/>
<dbReference type="GO" id="GO:0005524">
    <property type="term" value="F:ATP binding"/>
    <property type="evidence" value="ECO:0007669"/>
    <property type="project" value="UniProtKB-KW"/>
</dbReference>
<dbReference type="Pfam" id="PF02661">
    <property type="entry name" value="Fic"/>
    <property type="match status" value="1"/>
</dbReference>
<dbReference type="SUPFAM" id="SSF140931">
    <property type="entry name" value="Fic-like"/>
    <property type="match status" value="1"/>
</dbReference>
<keyword evidence="2" id="KW-0067">ATP-binding</keyword>
<dbReference type="Gene3D" id="1.10.3290.10">
    <property type="entry name" value="Fido-like domain"/>
    <property type="match status" value="1"/>
</dbReference>
<reference evidence="4" key="2">
    <citation type="submission" date="2020-09" db="EMBL/GenBank/DDBJ databases">
        <authorList>
            <person name="Sun Q."/>
            <person name="Zhou Y."/>
        </authorList>
    </citation>
    <scope>NUCLEOTIDE SEQUENCE</scope>
    <source>
        <strain evidence="4">CGMCC 1.15322</strain>
    </source>
</reference>
<reference evidence="4" key="1">
    <citation type="journal article" date="2014" name="Int. J. Syst. Evol. Microbiol.">
        <title>Complete genome sequence of Corynebacterium casei LMG S-19264T (=DSM 44701T), isolated from a smear-ripened cheese.</title>
        <authorList>
            <consortium name="US DOE Joint Genome Institute (JGI-PGF)"/>
            <person name="Walter F."/>
            <person name="Albersmeier A."/>
            <person name="Kalinowski J."/>
            <person name="Ruckert C."/>
        </authorList>
    </citation>
    <scope>NUCLEOTIDE SEQUENCE</scope>
    <source>
        <strain evidence="4">CGMCC 1.15322</strain>
    </source>
</reference>
<dbReference type="PANTHER" id="PTHR13504:SF38">
    <property type="entry name" value="FIDO DOMAIN-CONTAINING PROTEIN"/>
    <property type="match status" value="1"/>
</dbReference>
<dbReference type="InterPro" id="IPR003812">
    <property type="entry name" value="Fido"/>
</dbReference>
<comment type="caution">
    <text evidence="4">The sequence shown here is derived from an EMBL/GenBank/DDBJ whole genome shotgun (WGS) entry which is preliminary data.</text>
</comment>
<evidence type="ECO:0000256" key="2">
    <source>
        <dbReference type="PIRSR" id="PIRSR640198-2"/>
    </source>
</evidence>
<dbReference type="PROSITE" id="PS51459">
    <property type="entry name" value="FIDO"/>
    <property type="match status" value="1"/>
</dbReference>
<feature type="binding site" evidence="2">
    <location>
        <begin position="213"/>
        <end position="220"/>
    </location>
    <ligand>
        <name>ATP</name>
        <dbReference type="ChEBI" id="CHEBI:30616"/>
    </ligand>
</feature>
<evidence type="ECO:0000259" key="3">
    <source>
        <dbReference type="PROSITE" id="PS51459"/>
    </source>
</evidence>
<keyword evidence="5" id="KW-1185">Reference proteome</keyword>
<proteinExistence type="predicted"/>
<accession>A0A916S8N4</accession>
<keyword evidence="2" id="KW-0547">Nucleotide-binding</keyword>
<gene>
    <name evidence="4" type="ORF">GCM10011496_07510</name>
</gene>
<name>A0A916S8N4_9BURK</name>
<evidence type="ECO:0000313" key="5">
    <source>
        <dbReference type="Proteomes" id="UP000620596"/>
    </source>
</evidence>
<organism evidence="4 5">
    <name type="scientific">Polaromonas eurypsychrophila</name>
    <dbReference type="NCBI Taxonomy" id="1614635"/>
    <lineage>
        <taxon>Bacteria</taxon>
        <taxon>Pseudomonadati</taxon>
        <taxon>Pseudomonadota</taxon>
        <taxon>Betaproteobacteria</taxon>
        <taxon>Burkholderiales</taxon>
        <taxon>Comamonadaceae</taxon>
        <taxon>Polaromonas</taxon>
    </lineage>
</organism>
<evidence type="ECO:0000313" key="4">
    <source>
        <dbReference type="EMBL" id="GGA89215.1"/>
    </source>
</evidence>
<dbReference type="EMBL" id="BMIG01000002">
    <property type="protein sequence ID" value="GGA89215.1"/>
    <property type="molecule type" value="Genomic_DNA"/>
</dbReference>
<feature type="binding site" evidence="2">
    <location>
        <begin position="163"/>
        <end position="166"/>
    </location>
    <ligand>
        <name>ATP</name>
        <dbReference type="ChEBI" id="CHEBI:30616"/>
    </ligand>
</feature>
<feature type="domain" description="Fido" evidence="3">
    <location>
        <begin position="122"/>
        <end position="282"/>
    </location>
</feature>
<dbReference type="RefSeq" id="WP_188706731.1">
    <property type="nucleotide sequence ID" value="NZ_BMIG01000002.1"/>
</dbReference>